<dbReference type="PIRSF" id="PIRSF006485">
    <property type="entry name" value="GTP-binding_EngA"/>
    <property type="match status" value="1"/>
</dbReference>
<evidence type="ECO:0000256" key="3">
    <source>
        <dbReference type="ARBA" id="ARBA00022517"/>
    </source>
</evidence>
<dbReference type="CDD" id="cd01895">
    <property type="entry name" value="EngA2"/>
    <property type="match status" value="1"/>
</dbReference>
<evidence type="ECO:0000256" key="9">
    <source>
        <dbReference type="PROSITE-ProRule" id="PRU01049"/>
    </source>
</evidence>
<dbReference type="GO" id="GO:0043022">
    <property type="term" value="F:ribosome binding"/>
    <property type="evidence" value="ECO:0007669"/>
    <property type="project" value="TreeGrafter"/>
</dbReference>
<evidence type="ECO:0000256" key="5">
    <source>
        <dbReference type="ARBA" id="ARBA00022741"/>
    </source>
</evidence>
<dbReference type="InterPro" id="IPR006073">
    <property type="entry name" value="GTP-bd"/>
</dbReference>
<dbReference type="GO" id="GO:0005525">
    <property type="term" value="F:GTP binding"/>
    <property type="evidence" value="ECO:0007669"/>
    <property type="project" value="UniProtKB-UniRule"/>
</dbReference>
<dbReference type="eggNOG" id="COG1160">
    <property type="taxonomic scope" value="Bacteria"/>
</dbReference>
<dbReference type="NCBIfam" id="TIGR00231">
    <property type="entry name" value="small_GTP"/>
    <property type="match status" value="2"/>
</dbReference>
<comment type="function">
    <text evidence="8 10">GTPase that plays an essential role in the late steps of ribosome biogenesis.</text>
</comment>
<gene>
    <name evidence="8" type="primary">der</name>
    <name evidence="12" type="ORF">Desaf_2861</name>
</gene>
<dbReference type="InterPro" id="IPR005225">
    <property type="entry name" value="Small_GTP-bd"/>
</dbReference>
<keyword evidence="3 8" id="KW-0690">Ribosome biogenesis</keyword>
<dbReference type="PANTHER" id="PTHR43834:SF6">
    <property type="entry name" value="GTPASE DER"/>
    <property type="match status" value="1"/>
</dbReference>
<dbReference type="CDD" id="cd01894">
    <property type="entry name" value="EngA1"/>
    <property type="match status" value="1"/>
</dbReference>
<dbReference type="Gene3D" id="3.40.50.300">
    <property type="entry name" value="P-loop containing nucleotide triphosphate hydrolases"/>
    <property type="match status" value="2"/>
</dbReference>
<keyword evidence="5 8" id="KW-0547">Nucleotide-binding</keyword>
<keyword evidence="4 10" id="KW-0677">Repeat</keyword>
<evidence type="ECO:0000256" key="10">
    <source>
        <dbReference type="RuleBase" id="RU004481"/>
    </source>
</evidence>
<dbReference type="Pfam" id="PF14714">
    <property type="entry name" value="KH_dom-like"/>
    <property type="match status" value="1"/>
</dbReference>
<keyword evidence="6 8" id="KW-0342">GTP-binding</keyword>
<dbReference type="Gene3D" id="3.30.300.20">
    <property type="match status" value="1"/>
</dbReference>
<organism evidence="12 13">
    <name type="scientific">Desulfocurvibacter africanus subsp. africanus str. Walvis Bay</name>
    <dbReference type="NCBI Taxonomy" id="690850"/>
    <lineage>
        <taxon>Bacteria</taxon>
        <taxon>Pseudomonadati</taxon>
        <taxon>Thermodesulfobacteriota</taxon>
        <taxon>Desulfovibrionia</taxon>
        <taxon>Desulfovibrionales</taxon>
        <taxon>Desulfovibrionaceae</taxon>
        <taxon>Desulfocurvibacter</taxon>
    </lineage>
</organism>
<dbReference type="GO" id="GO:0042254">
    <property type="term" value="P:ribosome biogenesis"/>
    <property type="evidence" value="ECO:0007669"/>
    <property type="project" value="UniProtKB-KW"/>
</dbReference>
<comment type="subunit">
    <text evidence="8">Associates with the 50S ribosomal subunit.</text>
</comment>
<dbReference type="PROSITE" id="PS51712">
    <property type="entry name" value="G_ENGA"/>
    <property type="match status" value="2"/>
</dbReference>
<feature type="binding site" evidence="8">
    <location>
        <begin position="9"/>
        <end position="16"/>
    </location>
    <ligand>
        <name>GTP</name>
        <dbReference type="ChEBI" id="CHEBI:37565"/>
        <label>1</label>
    </ligand>
</feature>
<proteinExistence type="inferred from homology"/>
<evidence type="ECO:0000259" key="11">
    <source>
        <dbReference type="PROSITE" id="PS51712"/>
    </source>
</evidence>
<evidence type="ECO:0000256" key="2">
    <source>
        <dbReference type="ARBA" id="ARBA00020953"/>
    </source>
</evidence>
<dbReference type="FunFam" id="3.30.300.20:FF:000004">
    <property type="entry name" value="GTPase Der"/>
    <property type="match status" value="1"/>
</dbReference>
<dbReference type="InterPro" id="IPR015946">
    <property type="entry name" value="KH_dom-like_a/b"/>
</dbReference>
<dbReference type="HAMAP" id="MF_00195">
    <property type="entry name" value="GTPase_Der"/>
    <property type="match status" value="1"/>
</dbReference>
<dbReference type="HOGENOM" id="CLU_016077_6_2_7"/>
<accession>F3Z1N9</accession>
<evidence type="ECO:0000313" key="12">
    <source>
        <dbReference type="EMBL" id="EGJ51174.1"/>
    </source>
</evidence>
<evidence type="ECO:0000256" key="6">
    <source>
        <dbReference type="ARBA" id="ARBA00023134"/>
    </source>
</evidence>
<feature type="domain" description="EngA-type G" evidence="11">
    <location>
        <begin position="180"/>
        <end position="353"/>
    </location>
</feature>
<reference evidence="12 13" key="1">
    <citation type="journal article" date="2011" name="J. Bacteriol.">
        <title>Genome sequence of the mercury-methylating and pleomorphic Desulfovibrio africanus Strain Walvis Bay.</title>
        <authorList>
            <person name="Brown S.D."/>
            <person name="Wall J.D."/>
            <person name="Kucken A.M."/>
            <person name="Gilmour C.C."/>
            <person name="Podar M."/>
            <person name="Brandt C.C."/>
            <person name="Teshima H."/>
            <person name="Detter J.C."/>
            <person name="Han C.S."/>
            <person name="Land M.L."/>
            <person name="Lucas S."/>
            <person name="Han J."/>
            <person name="Pennacchio L."/>
            <person name="Nolan M."/>
            <person name="Pitluck S."/>
            <person name="Woyke T."/>
            <person name="Goodwin L."/>
            <person name="Palumbo A.V."/>
            <person name="Elias D.A."/>
        </authorList>
    </citation>
    <scope>NUCLEOTIDE SEQUENCE [LARGE SCALE GENOMIC DNA]</scope>
    <source>
        <strain evidence="12 13">Walvis Bay</strain>
    </source>
</reference>
<name>F3Z1N9_DESAF</name>
<sequence length="443" mass="48955">MPATVAIIGRPNVGKSTLFNRLLRREAAITHDRPGVTRDRIYAETDLGGRKVAFVDTGGLEMEEQVEDIQAAIFAQAREAVKESHGILLVMDGREGLTALDERVAAFIRTSNKPVLLAVNKIDGSENADLMLAEFHGLGFPLLAVSASHGHGITTLREQIADFLLADVPEEEDLTAEQGLRIAFLGKPNAGKSSLVNSLTGSDRVIVSPVAGTTRDSVDVTFEVEGKRYTFVDTAGVRKRTKIEDNLEQFSVLRALKASKKAQITVLVLDAQAGMTTQDKKLLSFLEKEKTPFIAVINKMDLVPRDERKVAREHYKKELSIASYAPVTFTSAMTGVGVAELLPMAERLLEECRIRIGTGALNRALRAALGKHQPPVVKRRRAKFYYLTQVETEPPTFVFFVNDPELIKPSYARYLENSLRKLLGITMAPVRVFYKPSHDKKSE</sequence>
<dbReference type="STRING" id="690850.Desaf_2861"/>
<dbReference type="RefSeq" id="WP_014260841.1">
    <property type="nucleotide sequence ID" value="NC_016629.1"/>
</dbReference>
<dbReference type="KEGG" id="daf:Desaf_2861"/>
<dbReference type="AlphaFoldDB" id="F3Z1N9"/>
<keyword evidence="13" id="KW-1185">Reference proteome</keyword>
<feature type="binding site" evidence="8">
    <location>
        <begin position="120"/>
        <end position="123"/>
    </location>
    <ligand>
        <name>GTP</name>
        <dbReference type="ChEBI" id="CHEBI:37565"/>
        <label>1</label>
    </ligand>
</feature>
<dbReference type="InterPro" id="IPR016484">
    <property type="entry name" value="GTPase_Der"/>
</dbReference>
<feature type="binding site" evidence="8">
    <location>
        <begin position="233"/>
        <end position="237"/>
    </location>
    <ligand>
        <name>GTP</name>
        <dbReference type="ChEBI" id="CHEBI:37565"/>
        <label>2</label>
    </ligand>
</feature>
<dbReference type="InterPro" id="IPR027417">
    <property type="entry name" value="P-loop_NTPase"/>
</dbReference>
<dbReference type="InterPro" id="IPR032859">
    <property type="entry name" value="KH_dom-like"/>
</dbReference>
<dbReference type="InterPro" id="IPR031166">
    <property type="entry name" value="G_ENGA"/>
</dbReference>
<feature type="domain" description="EngA-type G" evidence="11">
    <location>
        <begin position="3"/>
        <end position="168"/>
    </location>
</feature>
<feature type="binding site" evidence="8">
    <location>
        <begin position="298"/>
        <end position="301"/>
    </location>
    <ligand>
        <name>GTP</name>
        <dbReference type="ChEBI" id="CHEBI:37565"/>
        <label>2</label>
    </ligand>
</feature>
<feature type="binding site" evidence="8">
    <location>
        <begin position="186"/>
        <end position="193"/>
    </location>
    <ligand>
        <name>GTP</name>
        <dbReference type="ChEBI" id="CHEBI:37565"/>
        <label>2</label>
    </ligand>
</feature>
<dbReference type="NCBIfam" id="TIGR03594">
    <property type="entry name" value="GTPase_EngA"/>
    <property type="match status" value="1"/>
</dbReference>
<evidence type="ECO:0000256" key="8">
    <source>
        <dbReference type="HAMAP-Rule" id="MF_00195"/>
    </source>
</evidence>
<dbReference type="Pfam" id="PF01926">
    <property type="entry name" value="MMR_HSR1"/>
    <property type="match status" value="2"/>
</dbReference>
<dbReference type="SUPFAM" id="SSF52540">
    <property type="entry name" value="P-loop containing nucleoside triphosphate hydrolases"/>
    <property type="match status" value="2"/>
</dbReference>
<dbReference type="EMBL" id="CP003221">
    <property type="protein sequence ID" value="EGJ51174.1"/>
    <property type="molecule type" value="Genomic_DNA"/>
</dbReference>
<protein>
    <recommendedName>
        <fullName evidence="2 8">GTPase Der</fullName>
    </recommendedName>
    <alternativeName>
        <fullName evidence="7 8">GTP-binding protein EngA</fullName>
    </alternativeName>
</protein>
<dbReference type="Proteomes" id="UP000007844">
    <property type="component" value="Chromosome"/>
</dbReference>
<evidence type="ECO:0000313" key="13">
    <source>
        <dbReference type="Proteomes" id="UP000007844"/>
    </source>
</evidence>
<dbReference type="FunFam" id="3.40.50.300:FF:000040">
    <property type="entry name" value="GTPase Der"/>
    <property type="match status" value="1"/>
</dbReference>
<evidence type="ECO:0000256" key="4">
    <source>
        <dbReference type="ARBA" id="ARBA00022737"/>
    </source>
</evidence>
<evidence type="ECO:0000256" key="1">
    <source>
        <dbReference type="ARBA" id="ARBA00008279"/>
    </source>
</evidence>
<comment type="similarity">
    <text evidence="1 8 9 10">Belongs to the TRAFAC class TrmE-Era-EngA-EngB-Septin-like GTPase superfamily. EngA (Der) GTPase family.</text>
</comment>
<feature type="binding site" evidence="8">
    <location>
        <begin position="56"/>
        <end position="60"/>
    </location>
    <ligand>
        <name>GTP</name>
        <dbReference type="ChEBI" id="CHEBI:37565"/>
        <label>1</label>
    </ligand>
</feature>
<dbReference type="PANTHER" id="PTHR43834">
    <property type="entry name" value="GTPASE DER"/>
    <property type="match status" value="1"/>
</dbReference>
<evidence type="ECO:0000256" key="7">
    <source>
        <dbReference type="ARBA" id="ARBA00032345"/>
    </source>
</evidence>